<comment type="caution">
    <text evidence="2">The sequence shown here is derived from an EMBL/GenBank/DDBJ whole genome shotgun (WGS) entry which is preliminary data.</text>
</comment>
<organism evidence="2 3">
    <name type="scientific">Rubus argutus</name>
    <name type="common">Southern blackberry</name>
    <dbReference type="NCBI Taxonomy" id="59490"/>
    <lineage>
        <taxon>Eukaryota</taxon>
        <taxon>Viridiplantae</taxon>
        <taxon>Streptophyta</taxon>
        <taxon>Embryophyta</taxon>
        <taxon>Tracheophyta</taxon>
        <taxon>Spermatophyta</taxon>
        <taxon>Magnoliopsida</taxon>
        <taxon>eudicotyledons</taxon>
        <taxon>Gunneridae</taxon>
        <taxon>Pentapetalae</taxon>
        <taxon>rosids</taxon>
        <taxon>fabids</taxon>
        <taxon>Rosales</taxon>
        <taxon>Rosaceae</taxon>
        <taxon>Rosoideae</taxon>
        <taxon>Rosoideae incertae sedis</taxon>
        <taxon>Rubus</taxon>
    </lineage>
</organism>
<keyword evidence="3" id="KW-1185">Reference proteome</keyword>
<feature type="region of interest" description="Disordered" evidence="1">
    <location>
        <begin position="92"/>
        <end position="125"/>
    </location>
</feature>
<evidence type="ECO:0008006" key="4">
    <source>
        <dbReference type="Google" id="ProtNLM"/>
    </source>
</evidence>
<feature type="compositionally biased region" description="Basic and acidic residues" evidence="1">
    <location>
        <begin position="114"/>
        <end position="125"/>
    </location>
</feature>
<reference evidence="2 3" key="1">
    <citation type="journal article" date="2023" name="G3 (Bethesda)">
        <title>A chromosome-length genome assembly and annotation of blackberry (Rubus argutus, cv. 'Hillquist').</title>
        <authorList>
            <person name="Bruna T."/>
            <person name="Aryal R."/>
            <person name="Dudchenko O."/>
            <person name="Sargent D.J."/>
            <person name="Mead D."/>
            <person name="Buti M."/>
            <person name="Cavallini A."/>
            <person name="Hytonen T."/>
            <person name="Andres J."/>
            <person name="Pham M."/>
            <person name="Weisz D."/>
            <person name="Mascagni F."/>
            <person name="Usai G."/>
            <person name="Natali L."/>
            <person name="Bassil N."/>
            <person name="Fernandez G.E."/>
            <person name="Lomsadze A."/>
            <person name="Armour M."/>
            <person name="Olukolu B."/>
            <person name="Poorten T."/>
            <person name="Britton C."/>
            <person name="Davik J."/>
            <person name="Ashrafi H."/>
            <person name="Aiden E.L."/>
            <person name="Borodovsky M."/>
            <person name="Worthington M."/>
        </authorList>
    </citation>
    <scope>NUCLEOTIDE SEQUENCE [LARGE SCALE GENOMIC DNA]</scope>
    <source>
        <strain evidence="2">PI 553951</strain>
    </source>
</reference>
<gene>
    <name evidence="2" type="ORF">M0R45_000225</name>
</gene>
<dbReference type="PANTHER" id="PTHR45023">
    <property type="match status" value="1"/>
</dbReference>
<sequence length="125" mass="14386">MNDSEKVPRGKAFSVKRNHGGLRSRFKVMKANCTKYASRVAETKRLRISGFTEADIMKQANISFKQKEKVVFGYHHCWRYLKDANTWNIPVGTNNDSDNFIPRSSNPLESSEFDTSKDYHVDPNP</sequence>
<evidence type="ECO:0000313" key="3">
    <source>
        <dbReference type="Proteomes" id="UP001457282"/>
    </source>
</evidence>
<evidence type="ECO:0000313" key="2">
    <source>
        <dbReference type="EMBL" id="KAK9905386.1"/>
    </source>
</evidence>
<dbReference type="Proteomes" id="UP001457282">
    <property type="component" value="Unassembled WGS sequence"/>
</dbReference>
<protein>
    <recommendedName>
        <fullName evidence="4">No apical meristem-associated C-terminal domain-containing protein</fullName>
    </recommendedName>
</protein>
<name>A0AAW1VPX5_RUBAR</name>
<dbReference type="AlphaFoldDB" id="A0AAW1VPX5"/>
<proteinExistence type="predicted"/>
<dbReference type="EMBL" id="JBEDUW010000140">
    <property type="protein sequence ID" value="KAK9905386.1"/>
    <property type="molecule type" value="Genomic_DNA"/>
</dbReference>
<accession>A0AAW1VPX5</accession>
<evidence type="ECO:0000256" key="1">
    <source>
        <dbReference type="SAM" id="MobiDB-lite"/>
    </source>
</evidence>
<feature type="compositionally biased region" description="Polar residues" evidence="1">
    <location>
        <begin position="92"/>
        <end position="109"/>
    </location>
</feature>
<dbReference type="PANTHER" id="PTHR45023:SF4">
    <property type="entry name" value="GLYCINE-RICH PROTEIN-RELATED"/>
    <property type="match status" value="1"/>
</dbReference>